<protein>
    <recommendedName>
        <fullName evidence="1">Helicase C-terminal domain-containing protein</fullName>
    </recommendedName>
</protein>
<dbReference type="AlphaFoldDB" id="A0A6G1JQP5"/>
<reference evidence="2" key="1">
    <citation type="journal article" date="2020" name="Stud. Mycol.">
        <title>101 Dothideomycetes genomes: a test case for predicting lifestyles and emergence of pathogens.</title>
        <authorList>
            <person name="Haridas S."/>
            <person name="Albert R."/>
            <person name="Binder M."/>
            <person name="Bloem J."/>
            <person name="Labutti K."/>
            <person name="Salamov A."/>
            <person name="Andreopoulos B."/>
            <person name="Baker S."/>
            <person name="Barry K."/>
            <person name="Bills G."/>
            <person name="Bluhm B."/>
            <person name="Cannon C."/>
            <person name="Castanera R."/>
            <person name="Culley D."/>
            <person name="Daum C."/>
            <person name="Ezra D."/>
            <person name="Gonzalez J."/>
            <person name="Henrissat B."/>
            <person name="Kuo A."/>
            <person name="Liang C."/>
            <person name="Lipzen A."/>
            <person name="Lutzoni F."/>
            <person name="Magnuson J."/>
            <person name="Mondo S."/>
            <person name="Nolan M."/>
            <person name="Ohm R."/>
            <person name="Pangilinan J."/>
            <person name="Park H.-J."/>
            <person name="Ramirez L."/>
            <person name="Alfaro M."/>
            <person name="Sun H."/>
            <person name="Tritt A."/>
            <person name="Yoshinaga Y."/>
            <person name="Zwiers L.-H."/>
            <person name="Turgeon B."/>
            <person name="Goodwin S."/>
            <person name="Spatafora J."/>
            <person name="Crous P."/>
            <person name="Grigoriev I."/>
        </authorList>
    </citation>
    <scope>NUCLEOTIDE SEQUENCE</scope>
    <source>
        <strain evidence="2">CBS 279.74</strain>
    </source>
</reference>
<organism evidence="2 3">
    <name type="scientific">Pleomassaria siparia CBS 279.74</name>
    <dbReference type="NCBI Taxonomy" id="1314801"/>
    <lineage>
        <taxon>Eukaryota</taxon>
        <taxon>Fungi</taxon>
        <taxon>Dikarya</taxon>
        <taxon>Ascomycota</taxon>
        <taxon>Pezizomycotina</taxon>
        <taxon>Dothideomycetes</taxon>
        <taxon>Pleosporomycetidae</taxon>
        <taxon>Pleosporales</taxon>
        <taxon>Pleomassariaceae</taxon>
        <taxon>Pleomassaria</taxon>
    </lineage>
</organism>
<dbReference type="EMBL" id="MU005799">
    <property type="protein sequence ID" value="KAF2702602.1"/>
    <property type="molecule type" value="Genomic_DNA"/>
</dbReference>
<evidence type="ECO:0000259" key="1">
    <source>
        <dbReference type="PROSITE" id="PS51194"/>
    </source>
</evidence>
<feature type="non-terminal residue" evidence="2">
    <location>
        <position position="1"/>
    </location>
</feature>
<feature type="domain" description="Helicase C-terminal" evidence="1">
    <location>
        <begin position="1"/>
        <end position="108"/>
    </location>
</feature>
<dbReference type="Pfam" id="PF00271">
    <property type="entry name" value="Helicase_C"/>
    <property type="match status" value="1"/>
</dbReference>
<evidence type="ECO:0000313" key="3">
    <source>
        <dbReference type="Proteomes" id="UP000799428"/>
    </source>
</evidence>
<gene>
    <name evidence="2" type="ORF">K504DRAFT_342291</name>
</gene>
<dbReference type="InterPro" id="IPR001650">
    <property type="entry name" value="Helicase_C-like"/>
</dbReference>
<evidence type="ECO:0000313" key="2">
    <source>
        <dbReference type="EMBL" id="KAF2702602.1"/>
    </source>
</evidence>
<dbReference type="OrthoDB" id="2608216at2759"/>
<name>A0A6G1JQP5_9PLEO</name>
<dbReference type="InterPro" id="IPR027417">
    <property type="entry name" value="P-loop_NTPase"/>
</dbReference>
<dbReference type="Proteomes" id="UP000799428">
    <property type="component" value="Unassembled WGS sequence"/>
</dbReference>
<dbReference type="PROSITE" id="PS51194">
    <property type="entry name" value="HELICASE_CTER"/>
    <property type="match status" value="1"/>
</dbReference>
<feature type="non-terminal residue" evidence="2">
    <location>
        <position position="108"/>
    </location>
</feature>
<keyword evidence="3" id="KW-1185">Reference proteome</keyword>
<accession>A0A6G1JQP5</accession>
<dbReference type="Gene3D" id="3.40.50.300">
    <property type="entry name" value="P-loop containing nucleotide triphosphate hydrolases"/>
    <property type="match status" value="1"/>
</dbReference>
<sequence>YITHLLAQNQNQQAIIYLLYKADVITLAKSIGCFAMHSNTPNKEKVLAEYQMSTSSIIIATSCLSEGTHIPNVQTVVYIGAPESIIKYVQESSQGRRDVDRCQAVIVL</sequence>
<dbReference type="SUPFAM" id="SSF52540">
    <property type="entry name" value="P-loop containing nucleoside triphosphate hydrolases"/>
    <property type="match status" value="1"/>
</dbReference>
<proteinExistence type="predicted"/>